<organism evidence="2">
    <name type="scientific">marine sediment metagenome</name>
    <dbReference type="NCBI Taxonomy" id="412755"/>
    <lineage>
        <taxon>unclassified sequences</taxon>
        <taxon>metagenomes</taxon>
        <taxon>ecological metagenomes</taxon>
    </lineage>
</organism>
<dbReference type="PANTHER" id="PTHR37478:SF2">
    <property type="entry name" value="UPF0251 PROTEIN TK0562"/>
    <property type="match status" value="1"/>
</dbReference>
<evidence type="ECO:0000256" key="1">
    <source>
        <dbReference type="ARBA" id="ARBA00009350"/>
    </source>
</evidence>
<protein>
    <recommendedName>
        <fullName evidence="3">DUF134 domain-containing protein</fullName>
    </recommendedName>
</protein>
<sequence length="137" mass="15766">MGRHTRLRQVKDPPHNFYFQSENNNSSVGLNIAEFEALRLKHYISLTQKSSADTMGVSQPTFSRILEKAHEKITQALIEGKDIRVYGGKINLKQAYRGYGCLNCDEEWKDELASKDRNVNCPNCKSKKVYFLVREPL</sequence>
<accession>X1G5H6</accession>
<name>X1G5H6_9ZZZZ</name>
<comment type="caution">
    <text evidence="2">The sequence shown here is derived from an EMBL/GenBank/DDBJ whole genome shotgun (WGS) entry which is preliminary data.</text>
</comment>
<reference evidence="2" key="1">
    <citation type="journal article" date="2014" name="Front. Microbiol.">
        <title>High frequency of phylogenetically diverse reductive dehalogenase-homologous genes in deep subseafloor sedimentary metagenomes.</title>
        <authorList>
            <person name="Kawai M."/>
            <person name="Futagami T."/>
            <person name="Toyoda A."/>
            <person name="Takaki Y."/>
            <person name="Nishi S."/>
            <person name="Hori S."/>
            <person name="Arai W."/>
            <person name="Tsubouchi T."/>
            <person name="Morono Y."/>
            <person name="Uchiyama I."/>
            <person name="Ito T."/>
            <person name="Fujiyama A."/>
            <person name="Inagaki F."/>
            <person name="Takami H."/>
        </authorList>
    </citation>
    <scope>NUCLEOTIDE SEQUENCE</scope>
    <source>
        <strain evidence="2">Expedition CK06-06</strain>
    </source>
</reference>
<gene>
    <name evidence="2" type="ORF">S03H2_24263</name>
</gene>
<comment type="similarity">
    <text evidence="1">Belongs to the UPF0251 family.</text>
</comment>
<evidence type="ECO:0008006" key="3">
    <source>
        <dbReference type="Google" id="ProtNLM"/>
    </source>
</evidence>
<evidence type="ECO:0000313" key="2">
    <source>
        <dbReference type="EMBL" id="GAH36819.1"/>
    </source>
</evidence>
<dbReference type="Pfam" id="PF02001">
    <property type="entry name" value="DUF134"/>
    <property type="match status" value="1"/>
</dbReference>
<dbReference type="InterPro" id="IPR002852">
    <property type="entry name" value="UPF0251"/>
</dbReference>
<proteinExistence type="inferred from homology"/>
<dbReference type="AlphaFoldDB" id="X1G5H6"/>
<dbReference type="EMBL" id="BARU01013437">
    <property type="protein sequence ID" value="GAH36819.1"/>
    <property type="molecule type" value="Genomic_DNA"/>
</dbReference>
<dbReference type="PANTHER" id="PTHR37478">
    <property type="match status" value="1"/>
</dbReference>